<feature type="domain" description="NAD(P)-binding" evidence="1">
    <location>
        <begin position="6"/>
        <end position="186"/>
    </location>
</feature>
<dbReference type="Proteomes" id="UP000254253">
    <property type="component" value="Unassembled WGS sequence"/>
</dbReference>
<evidence type="ECO:0000313" key="2">
    <source>
        <dbReference type="EMBL" id="SUT94763.1"/>
    </source>
</evidence>
<dbReference type="PANTHER" id="PTHR15020:SF45">
    <property type="entry name" value="NAD(P)-BINDING DOMAIN-CONTAINING PROTEIN"/>
    <property type="match status" value="1"/>
</dbReference>
<proteinExistence type="predicted"/>
<protein>
    <submittedName>
        <fullName evidence="2">Nucleoside-diphosphate-sugarepimerase</fullName>
    </submittedName>
</protein>
<reference evidence="2 3" key="1">
    <citation type="submission" date="2018-06" db="EMBL/GenBank/DDBJ databases">
        <authorList>
            <consortium name="Pathogen Informatics"/>
            <person name="Doyle S."/>
        </authorList>
    </citation>
    <scope>NUCLEOTIDE SEQUENCE [LARGE SCALE GENOMIC DNA]</scope>
    <source>
        <strain evidence="2 3">NCTC4191</strain>
    </source>
</reference>
<keyword evidence="3" id="KW-1185">Reference proteome</keyword>
<dbReference type="AlphaFoldDB" id="A0A380U2S3"/>
<accession>A0A380U2S3</accession>
<dbReference type="EMBL" id="UFRN01000002">
    <property type="protein sequence ID" value="SUT94763.1"/>
    <property type="molecule type" value="Genomic_DNA"/>
</dbReference>
<dbReference type="PANTHER" id="PTHR15020">
    <property type="entry name" value="FLAVIN REDUCTASE-RELATED"/>
    <property type="match status" value="1"/>
</dbReference>
<evidence type="ECO:0000313" key="3">
    <source>
        <dbReference type="Proteomes" id="UP000254253"/>
    </source>
</evidence>
<dbReference type="RefSeq" id="WP_115590805.1">
    <property type="nucleotide sequence ID" value="NZ_UFRN01000002.1"/>
</dbReference>
<dbReference type="Pfam" id="PF13460">
    <property type="entry name" value="NAD_binding_10"/>
    <property type="match status" value="1"/>
</dbReference>
<organism evidence="2 3">
    <name type="scientific">Actinobacillus lignieresii</name>
    <dbReference type="NCBI Taxonomy" id="720"/>
    <lineage>
        <taxon>Bacteria</taxon>
        <taxon>Pseudomonadati</taxon>
        <taxon>Pseudomonadota</taxon>
        <taxon>Gammaproteobacteria</taxon>
        <taxon>Pasteurellales</taxon>
        <taxon>Pasteurellaceae</taxon>
        <taxon>Actinobacillus</taxon>
    </lineage>
</organism>
<dbReference type="InterPro" id="IPR016040">
    <property type="entry name" value="NAD(P)-bd_dom"/>
</dbReference>
<name>A0A380U2S3_ACTLI</name>
<dbReference type="InterPro" id="IPR036291">
    <property type="entry name" value="NAD(P)-bd_dom_sf"/>
</dbReference>
<sequence length="199" mass="22039">MILLFGANGLAGRALLEAAEQPIVSVLRRPSDDPFFADRQTAVADVMSPEACEAVMQQYSPKVVISYIGGKKDGVRSDAAGNINIIRAMLKYAPTARFIFITSMGCGEQWEFVSERGKQVLGEALREKTQAENLLRESALNWTILRPCGLNTDEGETFRLIENATEIPKCYMSRNALAKSVLCVLERQDLNHKILSVMQ</sequence>
<dbReference type="Gene3D" id="3.40.50.720">
    <property type="entry name" value="NAD(P)-binding Rossmann-like Domain"/>
    <property type="match status" value="1"/>
</dbReference>
<evidence type="ECO:0000259" key="1">
    <source>
        <dbReference type="Pfam" id="PF13460"/>
    </source>
</evidence>
<gene>
    <name evidence="2" type="ORF">NCTC4191_01681</name>
</gene>
<dbReference type="SUPFAM" id="SSF51735">
    <property type="entry name" value="NAD(P)-binding Rossmann-fold domains"/>
    <property type="match status" value="1"/>
</dbReference>